<evidence type="ECO:0000256" key="14">
    <source>
        <dbReference type="RuleBase" id="RU003376"/>
    </source>
</evidence>
<evidence type="ECO:0000256" key="1">
    <source>
        <dbReference type="ARBA" id="ARBA00004651"/>
    </source>
</evidence>
<comment type="subunit">
    <text evidence="3">Heterooctamer of two A chains, two B chains, two C chains and two D chains.</text>
</comment>
<dbReference type="GO" id="GO:0005886">
    <property type="term" value="C:plasma membrane"/>
    <property type="evidence" value="ECO:0007669"/>
    <property type="project" value="UniProtKB-SubCell"/>
</dbReference>
<feature type="transmembrane region" description="Helical" evidence="15">
    <location>
        <begin position="139"/>
        <end position="166"/>
    </location>
</feature>
<dbReference type="EMBL" id="CP060052">
    <property type="protein sequence ID" value="QNE04104.1"/>
    <property type="molecule type" value="Genomic_DNA"/>
</dbReference>
<dbReference type="PANTHER" id="PTHR11403:SF2">
    <property type="entry name" value="CYTOCHROME BO(3) UBIQUINOL OXIDASE SUBUNIT 3"/>
    <property type="match status" value="1"/>
</dbReference>
<evidence type="ECO:0000256" key="8">
    <source>
        <dbReference type="ARBA" id="ARBA00023136"/>
    </source>
</evidence>
<evidence type="ECO:0000256" key="9">
    <source>
        <dbReference type="ARBA" id="ARBA00025694"/>
    </source>
</evidence>
<evidence type="ECO:0000256" key="6">
    <source>
        <dbReference type="ARBA" id="ARBA00022692"/>
    </source>
</evidence>
<feature type="transmembrane region" description="Helical" evidence="15">
    <location>
        <begin position="186"/>
        <end position="208"/>
    </location>
</feature>
<evidence type="ECO:0000259" key="16">
    <source>
        <dbReference type="PROSITE" id="PS50253"/>
    </source>
</evidence>
<dbReference type="FunFam" id="1.20.120.80:FF:000001">
    <property type="entry name" value="Cytochrome (Ubi)quinol oxidase subunit III"/>
    <property type="match status" value="1"/>
</dbReference>
<dbReference type="PANTHER" id="PTHR11403">
    <property type="entry name" value="CYTOCHROME C OXIDASE SUBUNIT III"/>
    <property type="match status" value="1"/>
</dbReference>
<gene>
    <name evidence="17" type="ORF">H4O24_08795</name>
</gene>
<evidence type="ECO:0000256" key="13">
    <source>
        <dbReference type="ARBA" id="ARBA00032717"/>
    </source>
</evidence>
<evidence type="ECO:0000256" key="15">
    <source>
        <dbReference type="SAM" id="Phobius"/>
    </source>
</evidence>
<dbReference type="Pfam" id="PF00510">
    <property type="entry name" value="COX3"/>
    <property type="match status" value="1"/>
</dbReference>
<keyword evidence="8 15" id="KW-0472">Membrane</keyword>
<feature type="transmembrane region" description="Helical" evidence="15">
    <location>
        <begin position="102"/>
        <end position="119"/>
    </location>
</feature>
<reference evidence="17 18" key="1">
    <citation type="submission" date="2020-08" db="EMBL/GenBank/DDBJ databases">
        <authorList>
            <person name="Liu G."/>
            <person name="Sun C."/>
        </authorList>
    </citation>
    <scope>NUCLEOTIDE SEQUENCE [LARGE SCALE GENOMIC DNA]</scope>
    <source>
        <strain evidence="17 18">OT19</strain>
    </source>
</reference>
<dbReference type="Gene3D" id="1.20.120.80">
    <property type="entry name" value="Cytochrome c oxidase, subunit III, four-helix bundle"/>
    <property type="match status" value="1"/>
</dbReference>
<proteinExistence type="inferred from homology"/>
<dbReference type="InterPro" id="IPR024791">
    <property type="entry name" value="Cyt_c/ubiquinol_Oxase_su3"/>
</dbReference>
<dbReference type="InterPro" id="IPR035973">
    <property type="entry name" value="Cyt_c_oxidase_su3-like_sf"/>
</dbReference>
<evidence type="ECO:0000313" key="17">
    <source>
        <dbReference type="EMBL" id="QNE04104.1"/>
    </source>
</evidence>
<evidence type="ECO:0000256" key="2">
    <source>
        <dbReference type="ARBA" id="ARBA00010581"/>
    </source>
</evidence>
<comment type="function">
    <text evidence="9">Cytochrome bo(3) ubiquinol terminal oxidase is the component of the aerobic respiratory chain of E.coli that predominates when cells are grown at high aeration. Has proton pump activity across the membrane in addition to electron transfer, pumping 2 protons/electron.</text>
</comment>
<evidence type="ECO:0000256" key="12">
    <source>
        <dbReference type="ARBA" id="ARBA00032189"/>
    </source>
</evidence>
<evidence type="ECO:0000256" key="3">
    <source>
        <dbReference type="ARBA" id="ARBA00011700"/>
    </source>
</evidence>
<accession>A0A7G6VQT9</accession>
<dbReference type="InterPro" id="IPR013833">
    <property type="entry name" value="Cyt_c_oxidase_su3_a-hlx"/>
</dbReference>
<evidence type="ECO:0000256" key="7">
    <source>
        <dbReference type="ARBA" id="ARBA00022989"/>
    </source>
</evidence>
<keyword evidence="6 14" id="KW-0812">Transmembrane</keyword>
<keyword evidence="7 15" id="KW-1133">Transmembrane helix</keyword>
<comment type="subcellular location">
    <subcellularLocation>
        <location evidence="1 14">Cell membrane</location>
        <topology evidence="1 14">Multi-pass membrane protein</topology>
    </subcellularLocation>
</comment>
<dbReference type="AlphaFoldDB" id="A0A7G6VQT9"/>
<evidence type="ECO:0000256" key="11">
    <source>
        <dbReference type="ARBA" id="ARBA00031884"/>
    </source>
</evidence>
<dbReference type="Proteomes" id="UP000515297">
    <property type="component" value="Chromosome"/>
</dbReference>
<evidence type="ECO:0000313" key="18">
    <source>
        <dbReference type="Proteomes" id="UP000515297"/>
    </source>
</evidence>
<feature type="domain" description="Heme-copper oxidase subunit III family profile" evidence="16">
    <location>
        <begin position="27"/>
        <end position="207"/>
    </location>
</feature>
<dbReference type="GO" id="GO:0019646">
    <property type="term" value="P:aerobic electron transport chain"/>
    <property type="evidence" value="ECO:0007669"/>
    <property type="project" value="InterPro"/>
</dbReference>
<feature type="transmembrane region" description="Helical" evidence="15">
    <location>
        <begin position="72"/>
        <end position="93"/>
    </location>
</feature>
<protein>
    <recommendedName>
        <fullName evidence="4">Cytochrome bo(3) ubiquinol oxidase subunit 3</fullName>
    </recommendedName>
    <alternativeName>
        <fullName evidence="12">Cytochrome o ubiquinol oxidase subunit 3</fullName>
    </alternativeName>
    <alternativeName>
        <fullName evidence="10">Oxidase bo(3) subunit 3</fullName>
    </alternativeName>
    <alternativeName>
        <fullName evidence="13">Ubiquinol oxidase polypeptide III</fullName>
    </alternativeName>
    <alternativeName>
        <fullName evidence="11">Ubiquinol oxidase subunit 3</fullName>
    </alternativeName>
</protein>
<feature type="transmembrane region" description="Helical" evidence="15">
    <location>
        <begin position="29"/>
        <end position="52"/>
    </location>
</feature>
<dbReference type="RefSeq" id="WP_185883412.1">
    <property type="nucleotide sequence ID" value="NZ_CP060052.1"/>
</dbReference>
<evidence type="ECO:0000256" key="5">
    <source>
        <dbReference type="ARBA" id="ARBA00022475"/>
    </source>
</evidence>
<organism evidence="17 18">
    <name type="scientific">Croceicoccus marinus</name>
    <dbReference type="NCBI Taxonomy" id="450378"/>
    <lineage>
        <taxon>Bacteria</taxon>
        <taxon>Pseudomonadati</taxon>
        <taxon>Pseudomonadota</taxon>
        <taxon>Alphaproteobacteria</taxon>
        <taxon>Sphingomonadales</taxon>
        <taxon>Erythrobacteraceae</taxon>
        <taxon>Croceicoccus</taxon>
    </lineage>
</organism>
<dbReference type="GO" id="GO:0004129">
    <property type="term" value="F:cytochrome-c oxidase activity"/>
    <property type="evidence" value="ECO:0007669"/>
    <property type="project" value="InterPro"/>
</dbReference>
<dbReference type="PROSITE" id="PS50253">
    <property type="entry name" value="COX3"/>
    <property type="match status" value="1"/>
</dbReference>
<evidence type="ECO:0000256" key="10">
    <source>
        <dbReference type="ARBA" id="ARBA00030072"/>
    </source>
</evidence>
<keyword evidence="5" id="KW-1003">Cell membrane</keyword>
<evidence type="ECO:0000256" key="4">
    <source>
        <dbReference type="ARBA" id="ARBA00014687"/>
    </source>
</evidence>
<sequence>MSADRKLHAGINIGHSDPDAHREAEPVMFGFWIFLMSDLVLFALLLATYSAMSRHGIAGGPTPGDVADLRSAGVETALLLLSSFTFGLASLALKYRRDNRRMLGWLGVTALLGAAFLALEMRDFAMLAADGATPQRSGFLSAHFTLLGCHALHVAAGLGWMALLVVQLTTRGMDRGLRLRFMRLALFWHMLDIVWIAILTFVFLYGAIG</sequence>
<dbReference type="InterPro" id="IPR000298">
    <property type="entry name" value="Cyt_c_oxidase-like_su3"/>
</dbReference>
<comment type="similarity">
    <text evidence="2 14">Belongs to the cytochrome c oxidase subunit 3 family.</text>
</comment>
<name>A0A7G6VQT9_9SPHN</name>
<dbReference type="SUPFAM" id="SSF81452">
    <property type="entry name" value="Cytochrome c oxidase subunit III-like"/>
    <property type="match status" value="1"/>
</dbReference>